<protein>
    <submittedName>
        <fullName evidence="3">Helicase</fullName>
    </submittedName>
</protein>
<feature type="compositionally biased region" description="Basic and acidic residues" evidence="1">
    <location>
        <begin position="227"/>
        <end position="238"/>
    </location>
</feature>
<evidence type="ECO:0000313" key="3">
    <source>
        <dbReference type="EMBL" id="CAB9497339.1"/>
    </source>
</evidence>
<feature type="compositionally biased region" description="Low complexity" evidence="1">
    <location>
        <begin position="338"/>
        <end position="356"/>
    </location>
</feature>
<feature type="domain" description="Helicase-associated" evidence="2">
    <location>
        <begin position="586"/>
        <end position="673"/>
    </location>
</feature>
<accession>A0A9N8DAR5</accession>
<feature type="region of interest" description="Disordered" evidence="1">
    <location>
        <begin position="480"/>
        <end position="507"/>
    </location>
</feature>
<feature type="compositionally biased region" description="Polar residues" evidence="1">
    <location>
        <begin position="357"/>
        <end position="370"/>
    </location>
</feature>
<feature type="compositionally biased region" description="Basic residues" evidence="1">
    <location>
        <begin position="179"/>
        <end position="190"/>
    </location>
</feature>
<dbReference type="EMBL" id="CAICTM010000018">
    <property type="protein sequence ID" value="CAB9497339.1"/>
    <property type="molecule type" value="Genomic_DNA"/>
</dbReference>
<feature type="region of interest" description="Disordered" evidence="1">
    <location>
        <begin position="631"/>
        <end position="658"/>
    </location>
</feature>
<dbReference type="Pfam" id="PF03457">
    <property type="entry name" value="HA"/>
    <property type="match status" value="3"/>
</dbReference>
<feature type="region of interest" description="Disordered" evidence="1">
    <location>
        <begin position="75"/>
        <end position="297"/>
    </location>
</feature>
<feature type="region of interest" description="Disordered" evidence="1">
    <location>
        <begin position="890"/>
        <end position="988"/>
    </location>
</feature>
<dbReference type="Gene3D" id="6.10.140.530">
    <property type="match status" value="3"/>
</dbReference>
<reference evidence="3" key="1">
    <citation type="submission" date="2020-06" db="EMBL/GenBank/DDBJ databases">
        <authorList>
            <consortium name="Plant Systems Biology data submission"/>
        </authorList>
    </citation>
    <scope>NUCLEOTIDE SEQUENCE</scope>
    <source>
        <strain evidence="3">D6</strain>
    </source>
</reference>
<keyword evidence="4" id="KW-1185">Reference proteome</keyword>
<evidence type="ECO:0000313" key="4">
    <source>
        <dbReference type="Proteomes" id="UP001153069"/>
    </source>
</evidence>
<keyword evidence="3" id="KW-0547">Nucleotide-binding</keyword>
<sequence length="988" mass="115288">MEDAFHFDVSTNDGLLKMHEEVTHGGFVAVRQGKGGLRSCIFLEWNDAVLFLDDCPGAQYSVFVNIQDALLYTQQGTGRQQQPQPRKLPHERTEEPILNDNEKNHPSETHHEQQTDPSAEPARTKRKHPDDNDDDNLDDGFLSIENLLGMEDDKEKSEYEDDDDQPVAQLRTTQALTNRRGRQSSARKRLSTGNNFETTTNKKKSTSKNNKSKSVEIVVQDPTPCDDPPKNDEKEPTKRGRGRPRKNSSTNSSDSPTGSNNKRKRQSSSSTANASAAPDETDDEGYETEGGTSRRYMKPNKKWNKMYAALKEFTLQHDGQFPVRANPSGSNKSKQKKSSNNNPAGANNNAAEGSPSQDADANGTANSTNEDVVHCGDDSAVDEMVKWMETQRYHYRIMKEGKKACMNPIKIQLLRDIHFDFKYYSWDDYFDQLRQVKEGFVQQQQQQRDNNTNNNSASKESLEQYLDKILVHPFCNHRYEGDKEENNADTDNHNHDDDDNNQQQGKTNINYNNLGKWFYKQREQCRLFLQGKPCSISKEQMNQLFALQVCDPGKLVQPKPKKMKRSVAIKQEKAEQHRQEKQSQDEKNFERMFRELVQYKQQHGTCHVPKSLNNALSKWTIAVKNMYRRQRQQNQNEDGTDDNDENNNRSAGKKRAPSVLTTARIQRLVELGFIFAMTEKSPYLKFPEWVERLKAFKEQHGHCRVPHDFPQDPGLSAWVHRQRNEYRKYTEQLELGEEVLAARPYASKYEAKSTLTPERIATLNEMGFLWQVAKRTGSFFGTDRKSWDERFQELMEYKRVHGHTLVPQAYPKLGEWVKRQRRCYKFLQEGRKNPNITAEQAQRLKEIDFVFDVRKQQRLQKAEEESKQQEEQKLQETREQQLLMEQREQQLALQQRQQHEQRQQEQQQLHQEQHQRFFHMHHLQQQHQQGMIQPQMQHHLHQQTQPSNIHPQQMPMPGHMQHPQQTQPHLPVLQQQQHPQQGILQPDW</sequence>
<evidence type="ECO:0000256" key="1">
    <source>
        <dbReference type="SAM" id="MobiDB-lite"/>
    </source>
</evidence>
<feature type="compositionally biased region" description="Low complexity" evidence="1">
    <location>
        <begin position="247"/>
        <end position="260"/>
    </location>
</feature>
<keyword evidence="3" id="KW-0067">ATP-binding</keyword>
<dbReference type="Proteomes" id="UP001153069">
    <property type="component" value="Unassembled WGS sequence"/>
</dbReference>
<dbReference type="GO" id="GO:0004386">
    <property type="term" value="F:helicase activity"/>
    <property type="evidence" value="ECO:0007669"/>
    <property type="project" value="UniProtKB-KW"/>
</dbReference>
<name>A0A9N8DAR5_9STRA</name>
<feature type="region of interest" description="Disordered" evidence="1">
    <location>
        <begin position="320"/>
        <end position="374"/>
    </location>
</feature>
<keyword evidence="3" id="KW-0378">Hydrolase</keyword>
<feature type="compositionally biased region" description="Basic and acidic residues" evidence="1">
    <location>
        <begin position="480"/>
        <end position="496"/>
    </location>
</feature>
<feature type="compositionally biased region" description="Low complexity" evidence="1">
    <location>
        <begin position="267"/>
        <end position="277"/>
    </location>
</feature>
<feature type="compositionally biased region" description="Low complexity" evidence="1">
    <location>
        <begin position="950"/>
        <end position="988"/>
    </location>
</feature>
<feature type="compositionally biased region" description="Basic and acidic residues" evidence="1">
    <location>
        <begin position="88"/>
        <end position="114"/>
    </location>
</feature>
<feature type="compositionally biased region" description="Low complexity" evidence="1">
    <location>
        <begin position="75"/>
        <end position="85"/>
    </location>
</feature>
<dbReference type="PANTHER" id="PTHR33418">
    <property type="entry name" value="HELICASE-ASSOCIATED"/>
    <property type="match status" value="1"/>
</dbReference>
<comment type="caution">
    <text evidence="3">The sequence shown here is derived from an EMBL/GenBank/DDBJ whole genome shotgun (WGS) entry which is preliminary data.</text>
</comment>
<feature type="domain" description="Helicase-associated" evidence="2">
    <location>
        <begin position="685"/>
        <end position="768"/>
    </location>
</feature>
<feature type="domain" description="Helicase-associated" evidence="2">
    <location>
        <begin position="784"/>
        <end position="849"/>
    </location>
</feature>
<dbReference type="InterPro" id="IPR005114">
    <property type="entry name" value="Helicase_assoc"/>
</dbReference>
<evidence type="ECO:0000259" key="2">
    <source>
        <dbReference type="Pfam" id="PF03457"/>
    </source>
</evidence>
<dbReference type="OrthoDB" id="58859at2759"/>
<keyword evidence="3" id="KW-0347">Helicase</keyword>
<feature type="compositionally biased region" description="Low complexity" evidence="1">
    <location>
        <begin position="925"/>
        <end position="937"/>
    </location>
</feature>
<dbReference type="PANTHER" id="PTHR33418:SF1">
    <property type="entry name" value="HELICASE-ASSOCIATED DOMAIN-CONTAINING PROTEIN"/>
    <property type="match status" value="1"/>
</dbReference>
<proteinExistence type="predicted"/>
<organism evidence="3 4">
    <name type="scientific">Seminavis robusta</name>
    <dbReference type="NCBI Taxonomy" id="568900"/>
    <lineage>
        <taxon>Eukaryota</taxon>
        <taxon>Sar</taxon>
        <taxon>Stramenopiles</taxon>
        <taxon>Ochrophyta</taxon>
        <taxon>Bacillariophyta</taxon>
        <taxon>Bacillariophyceae</taxon>
        <taxon>Bacillariophycidae</taxon>
        <taxon>Naviculales</taxon>
        <taxon>Naviculaceae</taxon>
        <taxon>Seminavis</taxon>
    </lineage>
</organism>
<gene>
    <name evidence="3" type="ORF">SEMRO_18_G012910.1</name>
</gene>
<dbReference type="AlphaFoldDB" id="A0A9N8DAR5"/>